<evidence type="ECO:0000313" key="4">
    <source>
        <dbReference type="Proteomes" id="UP000254978"/>
    </source>
</evidence>
<keyword evidence="1 3" id="KW-0378">Hydrolase</keyword>
<protein>
    <submittedName>
        <fullName evidence="3">Putative peptidase</fullName>
        <ecNumber evidence="3">3.1.1.84</ecNumber>
    </submittedName>
</protein>
<dbReference type="Gene3D" id="1.10.3020.10">
    <property type="entry name" value="alpha-amino acid ester hydrolase ( Helical cap domain)"/>
    <property type="match status" value="1"/>
</dbReference>
<dbReference type="InterPro" id="IPR005674">
    <property type="entry name" value="CocE/Ser_esterase"/>
</dbReference>
<dbReference type="GO" id="GO:0008239">
    <property type="term" value="F:dipeptidyl-peptidase activity"/>
    <property type="evidence" value="ECO:0007669"/>
    <property type="project" value="InterPro"/>
</dbReference>
<dbReference type="AlphaFoldDB" id="A0A378TL18"/>
<dbReference type="EC" id="3.1.1.84" evidence="3"/>
<keyword evidence="4" id="KW-1185">Reference proteome</keyword>
<dbReference type="Pfam" id="PF08530">
    <property type="entry name" value="PepX_C"/>
    <property type="match status" value="1"/>
</dbReference>
<evidence type="ECO:0000313" key="3">
    <source>
        <dbReference type="EMBL" id="STZ60503.1"/>
    </source>
</evidence>
<gene>
    <name evidence="3" type="primary">cocE_4</name>
    <name evidence="3" type="ORF">NCTC10821_04043</name>
</gene>
<evidence type="ECO:0000256" key="1">
    <source>
        <dbReference type="ARBA" id="ARBA00022801"/>
    </source>
</evidence>
<organism evidence="3 4">
    <name type="scientific">Mycolicibacterium tokaiense</name>
    <dbReference type="NCBI Taxonomy" id="39695"/>
    <lineage>
        <taxon>Bacteria</taxon>
        <taxon>Bacillati</taxon>
        <taxon>Actinomycetota</taxon>
        <taxon>Actinomycetes</taxon>
        <taxon>Mycobacteriales</taxon>
        <taxon>Mycobacteriaceae</taxon>
        <taxon>Mycolicibacterium</taxon>
    </lineage>
</organism>
<dbReference type="RefSeq" id="WP_197746393.1">
    <property type="nucleotide sequence ID" value="NZ_AP022600.1"/>
</dbReference>
<dbReference type="Proteomes" id="UP000254978">
    <property type="component" value="Unassembled WGS sequence"/>
</dbReference>
<dbReference type="InterPro" id="IPR008979">
    <property type="entry name" value="Galactose-bd-like_sf"/>
</dbReference>
<dbReference type="Pfam" id="PF02129">
    <property type="entry name" value="Peptidase_S15"/>
    <property type="match status" value="1"/>
</dbReference>
<dbReference type="NCBIfam" id="TIGR00976">
    <property type="entry name" value="CocE_NonD"/>
    <property type="match status" value="1"/>
</dbReference>
<feature type="domain" description="Xaa-Pro dipeptidyl-peptidase C-terminal" evidence="2">
    <location>
        <begin position="323"/>
        <end position="548"/>
    </location>
</feature>
<dbReference type="SUPFAM" id="SSF49785">
    <property type="entry name" value="Galactose-binding domain-like"/>
    <property type="match status" value="1"/>
</dbReference>
<dbReference type="InterPro" id="IPR013736">
    <property type="entry name" value="Xaa-Pro_dipept_C"/>
</dbReference>
<dbReference type="InterPro" id="IPR000383">
    <property type="entry name" value="Xaa-Pro-like_dom"/>
</dbReference>
<evidence type="ECO:0000259" key="2">
    <source>
        <dbReference type="SMART" id="SM00939"/>
    </source>
</evidence>
<sequence>MSAASVSVDFDVPAIMRDGVRLVADVYTPAVGGGPWPVLLMRTPYGKNTYSENAWSGLDPVTAARSGFLVVIQDVRGRGASGGDWAPLTADVEDGADSVEWAAQLPGSNGQVGMFGGSYSGNTQWQAALSGTPSLRAIAPLMTWADASDGLYSRGGAAEVGLALPWTLLTGADDVYRRYAGTGTEYARLEAIIDELDHLAQQGYWSTTHDLLELIERHDVRELGTVRTAARGRADFEPADISGRQAQAGVPSFHTGGWFDIFLQGTLDNHQAMVAAGHHTRLLVGPWSHTNFADAMGDLAFGIRANRESPFVHPGGTWIDSQLGWLRGQLGGKGLDPDDDPPVRIFVMGRNQWRNESQWPPVDAREMSWYLHGDGVLSPQSPKPGVAALTYGYDLSDPVPSVGGNTFMTGVLSAGPIDQRGNESRPDVVSFTSDVLTADLEVGGRLRAHLHASSSASSVDWVVRICDVHPDGLSVNICDGVLRVRDAAGPGPHEVDLWSTSMVFAAGHRIRVDVANSSFPRWDRCPSPEGHRPQRATLSVDSSRPSWIVLPTRNP</sequence>
<dbReference type="Gene3D" id="2.60.120.260">
    <property type="entry name" value="Galactose-binding domain-like"/>
    <property type="match status" value="1"/>
</dbReference>
<dbReference type="Gene3D" id="3.40.50.1820">
    <property type="entry name" value="alpha/beta hydrolase"/>
    <property type="match status" value="1"/>
</dbReference>
<dbReference type="SMART" id="SM00939">
    <property type="entry name" value="PepX_C"/>
    <property type="match status" value="1"/>
</dbReference>
<dbReference type="SUPFAM" id="SSF53474">
    <property type="entry name" value="alpha/beta-Hydrolases"/>
    <property type="match status" value="1"/>
</dbReference>
<dbReference type="InterPro" id="IPR029058">
    <property type="entry name" value="AB_hydrolase_fold"/>
</dbReference>
<accession>A0A378TL18</accession>
<name>A0A378TL18_9MYCO</name>
<reference evidence="3 4" key="1">
    <citation type="submission" date="2018-06" db="EMBL/GenBank/DDBJ databases">
        <authorList>
            <consortium name="Pathogen Informatics"/>
            <person name="Doyle S."/>
        </authorList>
    </citation>
    <scope>NUCLEOTIDE SEQUENCE [LARGE SCALE GENOMIC DNA]</scope>
    <source>
        <strain evidence="3 4">NCTC10821</strain>
    </source>
</reference>
<dbReference type="EMBL" id="UGQT01000001">
    <property type="protein sequence ID" value="STZ60503.1"/>
    <property type="molecule type" value="Genomic_DNA"/>
</dbReference>
<proteinExistence type="predicted"/>